<dbReference type="Pfam" id="PF13231">
    <property type="entry name" value="PMT_2"/>
    <property type="match status" value="1"/>
</dbReference>
<dbReference type="GO" id="GO:0008610">
    <property type="term" value="P:lipid biosynthetic process"/>
    <property type="evidence" value="ECO:0007669"/>
    <property type="project" value="UniProtKB-ARBA"/>
</dbReference>
<feature type="transmembrane region" description="Helical" evidence="8">
    <location>
        <begin position="280"/>
        <end position="302"/>
    </location>
</feature>
<organism evidence="10">
    <name type="scientific">freshwater metagenome</name>
    <dbReference type="NCBI Taxonomy" id="449393"/>
    <lineage>
        <taxon>unclassified sequences</taxon>
        <taxon>metagenomes</taxon>
        <taxon>ecological metagenomes</taxon>
    </lineage>
</organism>
<feature type="transmembrane region" description="Helical" evidence="8">
    <location>
        <begin position="110"/>
        <end position="128"/>
    </location>
</feature>
<dbReference type="GO" id="GO:0005886">
    <property type="term" value="C:plasma membrane"/>
    <property type="evidence" value="ECO:0007669"/>
    <property type="project" value="UniProtKB-SubCell"/>
</dbReference>
<name>A0A6J5YXI9_9ZZZZ</name>
<keyword evidence="3" id="KW-0328">Glycosyltransferase</keyword>
<keyword evidence="6 8" id="KW-1133">Transmembrane helix</keyword>
<sequence length="477" mass="51252">MRISRSEFAAIALLAAGSVAAWLIIGSYPSYDAYYHLVWGRELFDGTVPSIGDYQAPTAHPLYILVAGILGLGFGESADRALVLVAILSLALCAWSLWRIGRAVFGRWPGIIAALLVLANLTLLLYAARAFPDLVFLALVFLAAALEAERRRRGTSVRVVLAAAGLVRPEAWVLAGIYWLWCVWPADYATGRRSLHLGLLALVLVAPVLWALFDWWAVGQPLYALTETSSLAAELGRRRGLAEVPSAFVDGLIGVLRTPMLALVVVGVGLEILRRRGKVLYVPLSLIAIGVATFVLVGVFGLSLLPRYLTIPSITLLLFGGYALAGWVELPRRGALRRGWALVAVFLVVAGGALMAGRASLFTRASDEIAFVNGVHGDLVATLDDPVVLSARRCGPVSLPNFGLVPDTRWLLNASGSEVTSRSDQLSESGVAIVFTDPKTRNRYGRADGVEVNTDSAPGGFKKIAQHGRIAAWSYCR</sequence>
<keyword evidence="5 8" id="KW-0812">Transmembrane</keyword>
<feature type="transmembrane region" description="Helical" evidence="8">
    <location>
        <begin position="251"/>
        <end position="273"/>
    </location>
</feature>
<evidence type="ECO:0000256" key="3">
    <source>
        <dbReference type="ARBA" id="ARBA00022676"/>
    </source>
</evidence>
<dbReference type="PANTHER" id="PTHR33908:SF11">
    <property type="entry name" value="MEMBRANE PROTEIN"/>
    <property type="match status" value="1"/>
</dbReference>
<accession>A0A6J5YXI9</accession>
<reference evidence="10" key="1">
    <citation type="submission" date="2020-05" db="EMBL/GenBank/DDBJ databases">
        <authorList>
            <person name="Chiriac C."/>
            <person name="Salcher M."/>
            <person name="Ghai R."/>
            <person name="Kavagutti S V."/>
        </authorList>
    </citation>
    <scope>NUCLEOTIDE SEQUENCE</scope>
</reference>
<evidence type="ECO:0000256" key="5">
    <source>
        <dbReference type="ARBA" id="ARBA00022692"/>
    </source>
</evidence>
<feature type="transmembrane region" description="Helical" evidence="8">
    <location>
        <begin position="340"/>
        <end position="361"/>
    </location>
</feature>
<evidence type="ECO:0000256" key="7">
    <source>
        <dbReference type="ARBA" id="ARBA00023136"/>
    </source>
</evidence>
<dbReference type="EMBL" id="CAESAN010000005">
    <property type="protein sequence ID" value="CAB4335041.1"/>
    <property type="molecule type" value="Genomic_DNA"/>
</dbReference>
<keyword evidence="2" id="KW-1003">Cell membrane</keyword>
<evidence type="ECO:0000256" key="8">
    <source>
        <dbReference type="SAM" id="Phobius"/>
    </source>
</evidence>
<evidence type="ECO:0000313" key="10">
    <source>
        <dbReference type="EMBL" id="CAB4335041.1"/>
    </source>
</evidence>
<evidence type="ECO:0000256" key="1">
    <source>
        <dbReference type="ARBA" id="ARBA00004651"/>
    </source>
</evidence>
<feature type="transmembrane region" description="Helical" evidence="8">
    <location>
        <begin position="308"/>
        <end position="328"/>
    </location>
</feature>
<dbReference type="InterPro" id="IPR038731">
    <property type="entry name" value="RgtA/B/C-like"/>
</dbReference>
<evidence type="ECO:0000256" key="4">
    <source>
        <dbReference type="ARBA" id="ARBA00022679"/>
    </source>
</evidence>
<gene>
    <name evidence="10" type="ORF">UFOPK3547_00110</name>
</gene>
<dbReference type="PANTHER" id="PTHR33908">
    <property type="entry name" value="MANNOSYLTRANSFERASE YKCB-RELATED"/>
    <property type="match status" value="1"/>
</dbReference>
<evidence type="ECO:0000256" key="2">
    <source>
        <dbReference type="ARBA" id="ARBA00022475"/>
    </source>
</evidence>
<feature type="transmembrane region" description="Helical" evidence="8">
    <location>
        <begin position="197"/>
        <end position="218"/>
    </location>
</feature>
<dbReference type="AlphaFoldDB" id="A0A6J5YXI9"/>
<feature type="transmembrane region" description="Helical" evidence="8">
    <location>
        <begin position="81"/>
        <end position="98"/>
    </location>
</feature>
<feature type="domain" description="Glycosyltransferase RgtA/B/C/D-like" evidence="9">
    <location>
        <begin position="74"/>
        <end position="210"/>
    </location>
</feature>
<comment type="subcellular location">
    <subcellularLocation>
        <location evidence="1">Cell membrane</location>
        <topology evidence="1">Multi-pass membrane protein</topology>
    </subcellularLocation>
</comment>
<protein>
    <submittedName>
        <fullName evidence="10">Unannotated protein</fullName>
    </submittedName>
</protein>
<keyword evidence="4" id="KW-0808">Transferase</keyword>
<proteinExistence type="predicted"/>
<dbReference type="GO" id="GO:0016763">
    <property type="term" value="F:pentosyltransferase activity"/>
    <property type="evidence" value="ECO:0007669"/>
    <property type="project" value="TreeGrafter"/>
</dbReference>
<dbReference type="InterPro" id="IPR050297">
    <property type="entry name" value="LipidA_mod_glycosyltrf_83"/>
</dbReference>
<evidence type="ECO:0000259" key="9">
    <source>
        <dbReference type="Pfam" id="PF13231"/>
    </source>
</evidence>
<evidence type="ECO:0000256" key="6">
    <source>
        <dbReference type="ARBA" id="ARBA00022989"/>
    </source>
</evidence>
<keyword evidence="7 8" id="KW-0472">Membrane</keyword>